<proteinExistence type="predicted"/>
<reference evidence="2" key="1">
    <citation type="journal article" date="2019" name="Int. J. Syst. Evol. Microbiol.">
        <title>The Global Catalogue of Microorganisms (GCM) 10K type strain sequencing project: providing services to taxonomists for standard genome sequencing and annotation.</title>
        <authorList>
            <consortium name="The Broad Institute Genomics Platform"/>
            <consortium name="The Broad Institute Genome Sequencing Center for Infectious Disease"/>
            <person name="Wu L."/>
            <person name="Ma J."/>
        </authorList>
    </citation>
    <scope>NUCLEOTIDE SEQUENCE [LARGE SCALE GENOMIC DNA]</scope>
    <source>
        <strain evidence="2">CGMCC 4.7304</strain>
    </source>
</reference>
<dbReference type="EMBL" id="JBHSIY010000010">
    <property type="protein sequence ID" value="MFC4867716.1"/>
    <property type="molecule type" value="Genomic_DNA"/>
</dbReference>
<evidence type="ECO:0000313" key="2">
    <source>
        <dbReference type="Proteomes" id="UP001595858"/>
    </source>
</evidence>
<comment type="caution">
    <text evidence="1">The sequence shown here is derived from an EMBL/GenBank/DDBJ whole genome shotgun (WGS) entry which is preliminary data.</text>
</comment>
<evidence type="ECO:0000313" key="1">
    <source>
        <dbReference type="EMBL" id="MFC4867716.1"/>
    </source>
</evidence>
<organism evidence="1 2">
    <name type="scientific">Streptomonospora arabica</name>
    <dbReference type="NCBI Taxonomy" id="412417"/>
    <lineage>
        <taxon>Bacteria</taxon>
        <taxon>Bacillati</taxon>
        <taxon>Actinomycetota</taxon>
        <taxon>Actinomycetes</taxon>
        <taxon>Streptosporangiales</taxon>
        <taxon>Nocardiopsidaceae</taxon>
        <taxon>Streptomonospora</taxon>
    </lineage>
</organism>
<name>A0ABV9SKI3_9ACTN</name>
<sequence>MSAPYRYRGGGHGEIESPGTVAADYADEWDIRCFLWCGGEWWTAERHRQVPQAPEDPPDAGADRLCTRFAGWSSHARIRLWVEAQAEALKTSDDTLNTT</sequence>
<dbReference type="RefSeq" id="WP_344146288.1">
    <property type="nucleotide sequence ID" value="NZ_BAAAQI010000016.1"/>
</dbReference>
<accession>A0ABV9SKI3</accession>
<protein>
    <submittedName>
        <fullName evidence="1">Uncharacterized protein</fullName>
    </submittedName>
</protein>
<keyword evidence="2" id="KW-1185">Reference proteome</keyword>
<gene>
    <name evidence="1" type="ORF">ACFPCZ_13845</name>
</gene>
<dbReference type="Proteomes" id="UP001595858">
    <property type="component" value="Unassembled WGS sequence"/>
</dbReference>